<dbReference type="InterPro" id="IPR038576">
    <property type="entry name" value="Methyltransf_Zn-bd_dom_put_sf"/>
</dbReference>
<keyword evidence="7" id="KW-0489">Methyltransferase</keyword>
<protein>
    <submittedName>
        <fullName evidence="7">C-methyltransferase</fullName>
    </submittedName>
</protein>
<evidence type="ECO:0000313" key="3">
    <source>
        <dbReference type="EMBL" id="CAB4170548.1"/>
    </source>
</evidence>
<evidence type="ECO:0000259" key="2">
    <source>
        <dbReference type="Pfam" id="PF08484"/>
    </source>
</evidence>
<evidence type="ECO:0000313" key="7">
    <source>
        <dbReference type="EMBL" id="CAB4210807.1"/>
    </source>
</evidence>
<dbReference type="GO" id="GO:0032259">
    <property type="term" value="P:methylation"/>
    <property type="evidence" value="ECO:0007669"/>
    <property type="project" value="UniProtKB-KW"/>
</dbReference>
<dbReference type="PANTHER" id="PTHR43861">
    <property type="entry name" value="TRANS-ACONITATE 2-METHYLTRANSFERASE-RELATED"/>
    <property type="match status" value="1"/>
</dbReference>
<dbReference type="EMBL" id="LR798378">
    <property type="protein sequence ID" value="CAB5227728.1"/>
    <property type="molecule type" value="Genomic_DNA"/>
</dbReference>
<dbReference type="GO" id="GO:0008168">
    <property type="term" value="F:methyltransferase activity"/>
    <property type="evidence" value="ECO:0007669"/>
    <property type="project" value="UniProtKB-KW"/>
</dbReference>
<evidence type="ECO:0000259" key="1">
    <source>
        <dbReference type="Pfam" id="PF08421"/>
    </source>
</evidence>
<evidence type="ECO:0000313" key="8">
    <source>
        <dbReference type="EMBL" id="CAB4222682.1"/>
    </source>
</evidence>
<dbReference type="InterPro" id="IPR013691">
    <property type="entry name" value="MeTrfase_14"/>
</dbReference>
<organism evidence="7">
    <name type="scientific">uncultured Caudovirales phage</name>
    <dbReference type="NCBI Taxonomy" id="2100421"/>
    <lineage>
        <taxon>Viruses</taxon>
        <taxon>Duplodnaviria</taxon>
        <taxon>Heunggongvirae</taxon>
        <taxon>Uroviricota</taxon>
        <taxon>Caudoviricetes</taxon>
        <taxon>Peduoviridae</taxon>
        <taxon>Maltschvirus</taxon>
        <taxon>Maltschvirus maltsch</taxon>
    </lineage>
</organism>
<sequence length="407" mass="46404">MKADCTKLTECVACGSNKLKLVLDLKRQPLANSYKLNKDDWQPEFPLAINRCEECYHVQLTHAVDPSLMFEDYLYVSGTTQTGHKHFEDFAWYVNQMAPESDTVLDVGCNDGTQLDYFKILGYDTYGVDPAKNLHELSNKNHSVACEYFNDEFAEKAFCFDVITAQNVFAHTADPLSFLKTASKVMHEDSLLFIQTSQANMIVNNEFDTIYHEHISFFNTLSMKKLCERAGLYLIDVTTMPIHGTSYVFVVSKKDLKGSLIEQRLEDETANGLYQPETYVKYANYCNAVVKELVEVVSRMTSNEVGWYGIGYGAPAKGMTLLNYSSLKLDFIIDDNPLKQGRFTPGSSIPIYSSEKLKELDDTVCFVPLAWNFYDEIVKKIKAARSSSKHSEFDRYVTYFPKVEIRE</sequence>
<dbReference type="Gene3D" id="6.20.50.110">
    <property type="entry name" value="Methyltransferase, zinc-binding domain"/>
    <property type="match status" value="1"/>
</dbReference>
<dbReference type="EMBL" id="LR797369">
    <property type="protein sequence ID" value="CAB4210807.1"/>
    <property type="molecule type" value="Genomic_DNA"/>
</dbReference>
<evidence type="ECO:0000313" key="6">
    <source>
        <dbReference type="EMBL" id="CAB4190348.1"/>
    </source>
</evidence>
<dbReference type="EMBL" id="LR796860">
    <property type="protein sequence ID" value="CAB4170548.1"/>
    <property type="molecule type" value="Genomic_DNA"/>
</dbReference>
<dbReference type="Pfam" id="PF13489">
    <property type="entry name" value="Methyltransf_23"/>
    <property type="match status" value="1"/>
</dbReference>
<dbReference type="InterPro" id="IPR013630">
    <property type="entry name" value="Methyltransf_Zn-bd_dom_put"/>
</dbReference>
<evidence type="ECO:0000313" key="4">
    <source>
        <dbReference type="EMBL" id="CAB4176643.1"/>
    </source>
</evidence>
<dbReference type="Gene3D" id="3.40.50.150">
    <property type="entry name" value="Vaccinia Virus protein VP39"/>
    <property type="match status" value="1"/>
</dbReference>
<feature type="domain" description="Methyltransferase putative zinc binding" evidence="1">
    <location>
        <begin position="11"/>
        <end position="70"/>
    </location>
</feature>
<dbReference type="PANTHER" id="PTHR43861:SF5">
    <property type="entry name" value="BLL5978 PROTEIN"/>
    <property type="match status" value="1"/>
</dbReference>
<accession>A0A6J5SB66</accession>
<name>A0A6J5SB66_9CAUD</name>
<feature type="domain" description="C-methyltransferase" evidence="2">
    <location>
        <begin position="241"/>
        <end position="386"/>
    </location>
</feature>
<reference evidence="7" key="1">
    <citation type="submission" date="2020-05" db="EMBL/GenBank/DDBJ databases">
        <authorList>
            <person name="Chiriac C."/>
            <person name="Salcher M."/>
            <person name="Ghai R."/>
            <person name="Kavagutti S V."/>
        </authorList>
    </citation>
    <scope>NUCLEOTIDE SEQUENCE</scope>
</reference>
<dbReference type="InterPro" id="IPR029063">
    <property type="entry name" value="SAM-dependent_MTases_sf"/>
</dbReference>
<dbReference type="EMBL" id="LR797157">
    <property type="protein sequence ID" value="CAB4190348.1"/>
    <property type="molecule type" value="Genomic_DNA"/>
</dbReference>
<evidence type="ECO:0000313" key="9">
    <source>
        <dbReference type="EMBL" id="CAB5227728.1"/>
    </source>
</evidence>
<dbReference type="Pfam" id="PF08484">
    <property type="entry name" value="Methyltransf_14"/>
    <property type="match status" value="1"/>
</dbReference>
<evidence type="ECO:0000313" key="5">
    <source>
        <dbReference type="EMBL" id="CAB4181936.1"/>
    </source>
</evidence>
<keyword evidence="7" id="KW-0808">Transferase</keyword>
<dbReference type="EMBL" id="LR797518">
    <property type="protein sequence ID" value="CAB4222682.1"/>
    <property type="molecule type" value="Genomic_DNA"/>
</dbReference>
<dbReference type="EMBL" id="LR797021">
    <property type="protein sequence ID" value="CAB4181936.1"/>
    <property type="molecule type" value="Genomic_DNA"/>
</dbReference>
<dbReference type="SUPFAM" id="SSF53335">
    <property type="entry name" value="S-adenosyl-L-methionine-dependent methyltransferases"/>
    <property type="match status" value="1"/>
</dbReference>
<dbReference type="Gene3D" id="3.40.50.720">
    <property type="entry name" value="NAD(P)-binding Rossmann-like Domain"/>
    <property type="match status" value="1"/>
</dbReference>
<gene>
    <name evidence="5" type="ORF">UFOVP1065_83</name>
    <name evidence="6" type="ORF">UFOVP1198_52</name>
    <name evidence="7" type="ORF">UFOVP1418_44</name>
    <name evidence="9" type="ORF">UFOVP1524_106</name>
    <name evidence="8" type="ORF">UFOVP1651_106</name>
    <name evidence="3" type="ORF">UFOVP908_84</name>
    <name evidence="4" type="ORF">UFOVP990_52</name>
</gene>
<dbReference type="EMBL" id="LR796945">
    <property type="protein sequence ID" value="CAB4176643.1"/>
    <property type="molecule type" value="Genomic_DNA"/>
</dbReference>
<proteinExistence type="predicted"/>
<dbReference type="Pfam" id="PF08421">
    <property type="entry name" value="Methyltransf_13"/>
    <property type="match status" value="1"/>
</dbReference>